<organism evidence="1 2">
    <name type="scientific">Streptomyces silvisoli</name>
    <dbReference type="NCBI Taxonomy" id="3034235"/>
    <lineage>
        <taxon>Bacteria</taxon>
        <taxon>Bacillati</taxon>
        <taxon>Actinomycetota</taxon>
        <taxon>Actinomycetes</taxon>
        <taxon>Kitasatosporales</taxon>
        <taxon>Streptomycetaceae</taxon>
        <taxon>Streptomyces</taxon>
    </lineage>
</organism>
<evidence type="ECO:0000313" key="2">
    <source>
        <dbReference type="Proteomes" id="UP001216579"/>
    </source>
</evidence>
<sequence length="64" mass="6977">MTNDAVTYEWTAELQANGAPAWAKGTSSGPEGYTPDDAHRDACAALAERGFRHVLFFTIRPAQH</sequence>
<evidence type="ECO:0008006" key="3">
    <source>
        <dbReference type="Google" id="ProtNLM"/>
    </source>
</evidence>
<proteinExistence type="predicted"/>
<gene>
    <name evidence="1" type="ORF">P3G67_04445</name>
</gene>
<name>A0ABT5ZF87_9ACTN</name>
<dbReference type="EMBL" id="JARJBC010000002">
    <property type="protein sequence ID" value="MDF3288485.1"/>
    <property type="molecule type" value="Genomic_DNA"/>
</dbReference>
<keyword evidence="2" id="KW-1185">Reference proteome</keyword>
<comment type="caution">
    <text evidence="1">The sequence shown here is derived from an EMBL/GenBank/DDBJ whole genome shotgun (WGS) entry which is preliminary data.</text>
</comment>
<reference evidence="1 2" key="1">
    <citation type="submission" date="2023-03" db="EMBL/GenBank/DDBJ databases">
        <title>Draft genome sequence of Streptomyces sp. RB6PN23 isolated from peat swamp forest in Thailand.</title>
        <authorList>
            <person name="Klaysubun C."/>
            <person name="Duangmal K."/>
        </authorList>
    </citation>
    <scope>NUCLEOTIDE SEQUENCE [LARGE SCALE GENOMIC DNA]</scope>
    <source>
        <strain evidence="1 2">RB6PN23</strain>
    </source>
</reference>
<dbReference type="RefSeq" id="WP_276092269.1">
    <property type="nucleotide sequence ID" value="NZ_JARJBC010000002.1"/>
</dbReference>
<accession>A0ABT5ZF87</accession>
<dbReference type="Proteomes" id="UP001216579">
    <property type="component" value="Unassembled WGS sequence"/>
</dbReference>
<protein>
    <recommendedName>
        <fullName evidence="3">Glycosyl hydrolase-like 10 domain-containing protein</fullName>
    </recommendedName>
</protein>
<evidence type="ECO:0000313" key="1">
    <source>
        <dbReference type="EMBL" id="MDF3288485.1"/>
    </source>
</evidence>